<name>W6QD41_PENRF</name>
<proteinExistence type="predicted"/>
<evidence type="ECO:0000313" key="1">
    <source>
        <dbReference type="EMBL" id="CDM27522.1"/>
    </source>
</evidence>
<evidence type="ECO:0000313" key="2">
    <source>
        <dbReference type="Proteomes" id="UP000030686"/>
    </source>
</evidence>
<reference evidence="1" key="1">
    <citation type="journal article" date="2014" name="Nat. Commun.">
        <title>Multiple recent horizontal transfers of a large genomic region in cheese making fungi.</title>
        <authorList>
            <person name="Cheeseman K."/>
            <person name="Ropars J."/>
            <person name="Renault P."/>
            <person name="Dupont J."/>
            <person name="Gouzy J."/>
            <person name="Branca A."/>
            <person name="Abraham A.L."/>
            <person name="Ceppi M."/>
            <person name="Conseiller E."/>
            <person name="Debuchy R."/>
            <person name="Malagnac F."/>
            <person name="Goarin A."/>
            <person name="Silar P."/>
            <person name="Lacoste S."/>
            <person name="Sallet E."/>
            <person name="Bensimon A."/>
            <person name="Giraud T."/>
            <person name="Brygoo Y."/>
        </authorList>
    </citation>
    <scope>NUCLEOTIDE SEQUENCE [LARGE SCALE GENOMIC DNA]</scope>
    <source>
        <strain evidence="1">FM164</strain>
    </source>
</reference>
<protein>
    <submittedName>
        <fullName evidence="1">Genomic scaffold, ProqFM164S01</fullName>
    </submittedName>
</protein>
<dbReference type="Proteomes" id="UP000030686">
    <property type="component" value="Unassembled WGS sequence"/>
</dbReference>
<dbReference type="EMBL" id="HG792015">
    <property type="protein sequence ID" value="CDM27522.1"/>
    <property type="molecule type" value="Genomic_DNA"/>
</dbReference>
<keyword evidence="2" id="KW-1185">Reference proteome</keyword>
<organism evidence="1 2">
    <name type="scientific">Penicillium roqueforti (strain FM164)</name>
    <dbReference type="NCBI Taxonomy" id="1365484"/>
    <lineage>
        <taxon>Eukaryota</taxon>
        <taxon>Fungi</taxon>
        <taxon>Dikarya</taxon>
        <taxon>Ascomycota</taxon>
        <taxon>Pezizomycotina</taxon>
        <taxon>Eurotiomycetes</taxon>
        <taxon>Eurotiomycetidae</taxon>
        <taxon>Eurotiales</taxon>
        <taxon>Aspergillaceae</taxon>
        <taxon>Penicillium</taxon>
    </lineage>
</organism>
<gene>
    <name evidence="1" type="ORF">PROQFM164_S01g001333</name>
</gene>
<accession>W6QD41</accession>
<sequence>MPPMLPGVQVEAFFSKEWATTSYYRQVIKYLTPADISVVLYHGQVQLDPKEIRSETEDQREERIREPCLEVIKSDKLGSIVKDPRLTAPSFMGLQTIYIGRILLGLLRNEEIAGASLTLDGLYTSTQFIRLLVHVDTPEITLEDGSKDSIRVIGQSFELDGSMSFQLYSIGNPVKQEQTISTVEAGSLDWEAAITARPWQVTIQIVTWATQRDPLIQAFMRVPVDTPSTLEEGHLQIISEGWNKVSGIIKKLRKKSYFEQA</sequence>
<dbReference type="AlphaFoldDB" id="W6QD41"/>